<sequence length="162" mass="18894">MYISSFFEYILSKGWWNAMQKVMLYLCFTLFIVLLLFVGVKIQFYLDTDAQVNFNVYPRLFYFTIFPLIVGILLRFLQSINRETSKQNWSFQPDKFIAITVPTILISFSPALLFSPLGQYLPYLANIILINTTFVTIISLIAGYSLLDCFIPNDKENSKEYN</sequence>
<name>A0A2A7VTC8_9BACI</name>
<protein>
    <submittedName>
        <fullName evidence="1">Uncharacterized protein</fullName>
    </submittedName>
</protein>
<proteinExistence type="predicted"/>
<organism evidence="1 2">
    <name type="scientific">Bacillus wiedmannii</name>
    <dbReference type="NCBI Taxonomy" id="1890302"/>
    <lineage>
        <taxon>Bacteria</taxon>
        <taxon>Bacillati</taxon>
        <taxon>Bacillota</taxon>
        <taxon>Bacilli</taxon>
        <taxon>Bacillales</taxon>
        <taxon>Bacillaceae</taxon>
        <taxon>Bacillus</taxon>
        <taxon>Bacillus cereus group</taxon>
    </lineage>
</organism>
<evidence type="ECO:0000313" key="1">
    <source>
        <dbReference type="EMBL" id="PEJ02786.1"/>
    </source>
</evidence>
<reference evidence="1 2" key="1">
    <citation type="submission" date="2017-09" db="EMBL/GenBank/DDBJ databases">
        <title>Large-scale bioinformatics analysis of Bacillus genomes uncovers conserved roles of natural products in bacterial physiology.</title>
        <authorList>
            <consortium name="Agbiome Team Llc"/>
            <person name="Bleich R.M."/>
            <person name="Grubbs K.J."/>
            <person name="Santa Maria K.C."/>
            <person name="Allen S.E."/>
            <person name="Farag S."/>
            <person name="Shank E.A."/>
            <person name="Bowers A."/>
        </authorList>
    </citation>
    <scope>NUCLEOTIDE SEQUENCE [LARGE SCALE GENOMIC DNA]</scope>
    <source>
        <strain evidence="1 2">AFS004017</strain>
    </source>
</reference>
<evidence type="ECO:0000313" key="2">
    <source>
        <dbReference type="Proteomes" id="UP000220045"/>
    </source>
</evidence>
<gene>
    <name evidence="1" type="ORF">CN684_26070</name>
</gene>
<dbReference type="Proteomes" id="UP000220045">
    <property type="component" value="Unassembled WGS sequence"/>
</dbReference>
<dbReference type="AlphaFoldDB" id="A0A2A7VTC8"/>
<accession>A0A2A7VTC8</accession>
<dbReference type="EMBL" id="NUEL01000053">
    <property type="protein sequence ID" value="PEJ02786.1"/>
    <property type="molecule type" value="Genomic_DNA"/>
</dbReference>
<comment type="caution">
    <text evidence="1">The sequence shown here is derived from an EMBL/GenBank/DDBJ whole genome shotgun (WGS) entry which is preliminary data.</text>
</comment>